<dbReference type="GO" id="GO:0016491">
    <property type="term" value="F:oxidoreductase activity"/>
    <property type="evidence" value="ECO:0007669"/>
    <property type="project" value="UniProtKB-KW"/>
</dbReference>
<proteinExistence type="predicted"/>
<name>A0AAD5JN06_9FUNG</name>
<comment type="caution">
    <text evidence="2">The sequence shown here is derived from an EMBL/GenBank/DDBJ whole genome shotgun (WGS) entry which is preliminary data.</text>
</comment>
<reference evidence="2" key="1">
    <citation type="journal article" date="2022" name="IScience">
        <title>Evolution of zygomycete secretomes and the origins of terrestrial fungal ecologies.</title>
        <authorList>
            <person name="Chang Y."/>
            <person name="Wang Y."/>
            <person name="Mondo S."/>
            <person name="Ahrendt S."/>
            <person name="Andreopoulos W."/>
            <person name="Barry K."/>
            <person name="Beard J."/>
            <person name="Benny G.L."/>
            <person name="Blankenship S."/>
            <person name="Bonito G."/>
            <person name="Cuomo C."/>
            <person name="Desiro A."/>
            <person name="Gervers K.A."/>
            <person name="Hundley H."/>
            <person name="Kuo A."/>
            <person name="LaButti K."/>
            <person name="Lang B.F."/>
            <person name="Lipzen A."/>
            <person name="O'Donnell K."/>
            <person name="Pangilinan J."/>
            <person name="Reynolds N."/>
            <person name="Sandor L."/>
            <person name="Smith M.E."/>
            <person name="Tsang A."/>
            <person name="Grigoriev I.V."/>
            <person name="Stajich J.E."/>
            <person name="Spatafora J.W."/>
        </authorList>
    </citation>
    <scope>NUCLEOTIDE SEQUENCE</scope>
    <source>
        <strain evidence="2">RSA 2281</strain>
    </source>
</reference>
<dbReference type="InterPro" id="IPR025337">
    <property type="entry name" value="Questin_oxidase-like"/>
</dbReference>
<organism evidence="2 3">
    <name type="scientific">Phascolomyces articulosus</name>
    <dbReference type="NCBI Taxonomy" id="60185"/>
    <lineage>
        <taxon>Eukaryota</taxon>
        <taxon>Fungi</taxon>
        <taxon>Fungi incertae sedis</taxon>
        <taxon>Mucoromycota</taxon>
        <taxon>Mucoromycotina</taxon>
        <taxon>Mucoromycetes</taxon>
        <taxon>Mucorales</taxon>
        <taxon>Lichtheimiaceae</taxon>
        <taxon>Phascolomyces</taxon>
    </lineage>
</organism>
<accession>A0AAD5JN06</accession>
<reference evidence="2" key="2">
    <citation type="submission" date="2023-02" db="EMBL/GenBank/DDBJ databases">
        <authorList>
            <consortium name="DOE Joint Genome Institute"/>
            <person name="Mondo S.J."/>
            <person name="Chang Y."/>
            <person name="Wang Y."/>
            <person name="Ahrendt S."/>
            <person name="Andreopoulos W."/>
            <person name="Barry K."/>
            <person name="Beard J."/>
            <person name="Benny G.L."/>
            <person name="Blankenship S."/>
            <person name="Bonito G."/>
            <person name="Cuomo C."/>
            <person name="Desiro A."/>
            <person name="Gervers K.A."/>
            <person name="Hundley H."/>
            <person name="Kuo A."/>
            <person name="LaButti K."/>
            <person name="Lang B.F."/>
            <person name="Lipzen A."/>
            <person name="O'Donnell K."/>
            <person name="Pangilinan J."/>
            <person name="Reynolds N."/>
            <person name="Sandor L."/>
            <person name="Smith M.W."/>
            <person name="Tsang A."/>
            <person name="Grigoriev I.V."/>
            <person name="Stajich J.E."/>
            <person name="Spatafora J.W."/>
        </authorList>
    </citation>
    <scope>NUCLEOTIDE SEQUENCE</scope>
    <source>
        <strain evidence="2">RSA 2281</strain>
    </source>
</reference>
<keyword evidence="1" id="KW-0560">Oxidoreductase</keyword>
<gene>
    <name evidence="2" type="ORF">BDA99DRAFT_527654</name>
</gene>
<evidence type="ECO:0000313" key="3">
    <source>
        <dbReference type="Proteomes" id="UP001209540"/>
    </source>
</evidence>
<protein>
    <recommendedName>
        <fullName evidence="4">Oxidoreductase AflY</fullName>
    </recommendedName>
</protein>
<evidence type="ECO:0000313" key="2">
    <source>
        <dbReference type="EMBL" id="KAI9245865.1"/>
    </source>
</evidence>
<evidence type="ECO:0000256" key="1">
    <source>
        <dbReference type="ARBA" id="ARBA00023002"/>
    </source>
</evidence>
<dbReference type="EMBL" id="JAIXMP010000049">
    <property type="protein sequence ID" value="KAI9245865.1"/>
    <property type="molecule type" value="Genomic_DNA"/>
</dbReference>
<dbReference type="Proteomes" id="UP001209540">
    <property type="component" value="Unassembled WGS sequence"/>
</dbReference>
<dbReference type="AlphaFoldDB" id="A0AAD5JN06"/>
<dbReference type="PANTHER" id="PTHR35870:SF6">
    <property type="entry name" value="MGS207 PROTEIN"/>
    <property type="match status" value="1"/>
</dbReference>
<keyword evidence="3" id="KW-1185">Reference proteome</keyword>
<sequence>MLAFSTEAKLYNTSYKILLPGVSSDPRDLSHDALIDKNHRTHDIFHNPLGHINHLSHHYLAAYSFGASKERLQAIYDINAKPQRPLPPSVGTLNEDNYDQQLGNRDAYTSYLKFFKTEIDKRGMVDAIRYWTFLDGKENMLARVLGSAIHPLIHFGYAVEFNLPSIAAEGLAMAACSEDDLVHFTPAAARFYDNNNGTERIADIITKVKNDSTFKGVVKFTDKYKPVAVLGSFDVAAPKIREYVAQWNFQDPQKSLRELYTQVMLLFSTTGIRGKRAELDFFLAHCLTSIHATYTILPHFTPVQAESLLRCHLAMTLACYVACGSPALEPEVLANYKPIGGVNEEYSENPWFDVINRSILVMKDSHYIKVIRALVLGQVVFGEEEKKDPNSLWLKAAQVTLDVAEQSGENSGWNFSGIGFEETWNHKL</sequence>
<dbReference type="PANTHER" id="PTHR35870">
    <property type="entry name" value="PROTEIN, PUTATIVE (AFU_ORTHOLOGUE AFUA_5G03330)-RELATED"/>
    <property type="match status" value="1"/>
</dbReference>
<evidence type="ECO:0008006" key="4">
    <source>
        <dbReference type="Google" id="ProtNLM"/>
    </source>
</evidence>
<dbReference type="Pfam" id="PF14027">
    <property type="entry name" value="Questin_oxidase"/>
    <property type="match status" value="1"/>
</dbReference>